<proteinExistence type="inferred from homology"/>
<gene>
    <name evidence="5" type="primary">rpsA</name>
    <name evidence="5" type="ORF">SLAVMIC_00936</name>
</gene>
<evidence type="ECO:0000313" key="5">
    <source>
        <dbReference type="EMBL" id="CAG7581628.1"/>
    </source>
</evidence>
<dbReference type="InterPro" id="IPR050437">
    <property type="entry name" value="Ribos_protein_bS1-like"/>
</dbReference>
<dbReference type="PANTHER" id="PTHR10724">
    <property type="entry name" value="30S RIBOSOMAL PROTEIN S1"/>
    <property type="match status" value="1"/>
</dbReference>
<dbReference type="GO" id="GO:0003735">
    <property type="term" value="F:structural constituent of ribosome"/>
    <property type="evidence" value="ECO:0007669"/>
    <property type="project" value="TreeGrafter"/>
</dbReference>
<feature type="domain" description="S1 motif" evidence="4">
    <location>
        <begin position="305"/>
        <end position="371"/>
    </location>
</feature>
<reference evidence="5" key="1">
    <citation type="submission" date="2021-06" db="EMBL/GenBank/DDBJ databases">
        <authorList>
            <person name="Gannon L."/>
            <person name="Redgwell R T."/>
            <person name="Michniewski S."/>
            <person name="Harrison D C."/>
            <person name="Millard A."/>
        </authorList>
    </citation>
    <scope>NUCLEOTIDE SEQUENCE</scope>
</reference>
<protein>
    <submittedName>
        <fullName evidence="5">30S ribosomal protein S1</fullName>
    </submittedName>
</protein>
<evidence type="ECO:0000256" key="3">
    <source>
        <dbReference type="ARBA" id="ARBA00023274"/>
    </source>
</evidence>
<dbReference type="SUPFAM" id="SSF50249">
    <property type="entry name" value="Nucleic acid-binding proteins"/>
    <property type="match status" value="2"/>
</dbReference>
<feature type="domain" description="S1 motif" evidence="4">
    <location>
        <begin position="227"/>
        <end position="293"/>
    </location>
</feature>
<accession>A0A8D9CG03</accession>
<dbReference type="PANTHER" id="PTHR10724:SF7">
    <property type="entry name" value="SMALL RIBOSOMAL SUBUNIT PROTEIN BS1C"/>
    <property type="match status" value="1"/>
</dbReference>
<dbReference type="GO" id="GO:1990904">
    <property type="term" value="C:ribonucleoprotein complex"/>
    <property type="evidence" value="ECO:0007669"/>
    <property type="project" value="UniProtKB-KW"/>
</dbReference>
<dbReference type="InterPro" id="IPR012340">
    <property type="entry name" value="NA-bd_OB-fold"/>
</dbReference>
<dbReference type="GO" id="GO:0003729">
    <property type="term" value="F:mRNA binding"/>
    <property type="evidence" value="ECO:0007669"/>
    <property type="project" value="TreeGrafter"/>
</dbReference>
<organism evidence="5">
    <name type="scientific">uncultured marine phage</name>
    <dbReference type="NCBI Taxonomy" id="707152"/>
    <lineage>
        <taxon>Viruses</taxon>
        <taxon>environmental samples</taxon>
    </lineage>
</organism>
<keyword evidence="3" id="KW-0687">Ribonucleoprotein</keyword>
<evidence type="ECO:0000256" key="1">
    <source>
        <dbReference type="ARBA" id="ARBA00006767"/>
    </source>
</evidence>
<evidence type="ECO:0000259" key="4">
    <source>
        <dbReference type="PROSITE" id="PS50126"/>
    </source>
</evidence>
<keyword evidence="2 5" id="KW-0689">Ribosomal protein</keyword>
<name>A0A8D9CG03_9VIRU</name>
<dbReference type="EMBL" id="OU342829">
    <property type="protein sequence ID" value="CAG7581628.1"/>
    <property type="molecule type" value="Genomic_DNA"/>
</dbReference>
<dbReference type="PROSITE" id="PS50126">
    <property type="entry name" value="S1"/>
    <property type="match status" value="2"/>
</dbReference>
<dbReference type="Gene3D" id="2.40.50.140">
    <property type="entry name" value="Nucleic acid-binding proteins"/>
    <property type="match status" value="2"/>
</dbReference>
<dbReference type="InterPro" id="IPR003029">
    <property type="entry name" value="S1_domain"/>
</dbReference>
<dbReference type="Pfam" id="PF00575">
    <property type="entry name" value="S1"/>
    <property type="match status" value="2"/>
</dbReference>
<sequence length="373" mass="42560">MTETKNGSVYSDPELEYLFETINDSERIRKGIVPAGYPEGLAEMYDQYEMTILTPGKVVEAKLVGESDDDYLFDANAKDYIRVTKNRTEFAFLEGHKFGDTFEVAVLTIYDEPFWIKGSIAALHEAQVHEELKALDKDQHVEAYVKELTPAGYNMRITHNHITLNAFMPHTLAGINKLHDSARELLVGKTLNVMIESYAGDKGTYIVSRRKYLKTLMPKEIKKLNTEDVYTGHVTGTTPFGVFIEFNECLTGMIHKSNIHPDWQNKIQEIKAGTEIDFFVKEIIKNKIILTQIQKESLWDTIRVGQKLDGIVRDSKNFGVLVNLDEETVGLVHTSEIEKSESKTTYERGDQILVKVLAIDRMNRKIFLSLDKK</sequence>
<comment type="similarity">
    <text evidence="1">Belongs to the bacterial ribosomal protein bS1 family.</text>
</comment>
<dbReference type="SMART" id="SM00316">
    <property type="entry name" value="S1"/>
    <property type="match status" value="3"/>
</dbReference>
<evidence type="ECO:0000256" key="2">
    <source>
        <dbReference type="ARBA" id="ARBA00022980"/>
    </source>
</evidence>